<reference evidence="4" key="1">
    <citation type="submission" date="2022-02" db="EMBL/GenBank/DDBJ databases">
        <authorList>
            <person name="Leng L."/>
        </authorList>
    </citation>
    <scope>NUCLEOTIDE SEQUENCE</scope>
    <source>
        <strain evidence="4">JI</strain>
    </source>
</reference>
<feature type="domain" description="Copper amine oxidase-like N-terminal" evidence="3">
    <location>
        <begin position="220"/>
        <end position="320"/>
    </location>
</feature>
<evidence type="ECO:0000313" key="5">
    <source>
        <dbReference type="Proteomes" id="UP001154312"/>
    </source>
</evidence>
<dbReference type="Gene3D" id="3.30.457.10">
    <property type="entry name" value="Copper amine oxidase-like, N-terminal domain"/>
    <property type="match status" value="1"/>
</dbReference>
<organism evidence="4 5">
    <name type="scientific">Pelotomaculum isophthalicicum JI</name>
    <dbReference type="NCBI Taxonomy" id="947010"/>
    <lineage>
        <taxon>Bacteria</taxon>
        <taxon>Bacillati</taxon>
        <taxon>Bacillota</taxon>
        <taxon>Clostridia</taxon>
        <taxon>Eubacteriales</taxon>
        <taxon>Desulfotomaculaceae</taxon>
        <taxon>Pelotomaculum</taxon>
    </lineage>
</organism>
<evidence type="ECO:0000259" key="3">
    <source>
        <dbReference type="Pfam" id="PF07833"/>
    </source>
</evidence>
<dbReference type="Pfam" id="PF07833">
    <property type="entry name" value="Cu_amine_oxidN1"/>
    <property type="match status" value="1"/>
</dbReference>
<dbReference type="AlphaFoldDB" id="A0A9X4H6X9"/>
<dbReference type="EMBL" id="JAKOAV010000030">
    <property type="protein sequence ID" value="MDF9409398.1"/>
    <property type="molecule type" value="Genomic_DNA"/>
</dbReference>
<sequence>MRTWLTTVLILSLAVFCITLAGGAQPAPAAVSPLSIELGEAQEYGLQLNNFWDLQRNTSVDHNVDELFRFYGYNYPSLTYREGDDGGFGFMDVGALDKPAGREVLQITPLLLAYNGKQEIEAGHFYILKTLTLGYFALYIDDIPLVNDDRYVNFTLYRLKGAPAKVASAPPVITAPSAPVTPSVPATPSTPVQTPAVTSPPAAPRQWPGGNTEPAAQLTEITFNQKPMVVNDRTFVPLRDLFEALGAEVQWDGATQTILASKGQNKVILQIDNKVAFFNGQPRQLEAAPFINGDKTFVPLRFASEALGEKVSYDSATGKVVFGKHYFFLDKGNSSSPTAQPDSTAGQETVKETSGPDSDDMTLKDVDRYWNERMRYDMLQKSLFGR</sequence>
<evidence type="ECO:0000313" key="4">
    <source>
        <dbReference type="EMBL" id="MDF9409398.1"/>
    </source>
</evidence>
<comment type="caution">
    <text evidence="4">The sequence shown here is derived from an EMBL/GenBank/DDBJ whole genome shotgun (WGS) entry which is preliminary data.</text>
</comment>
<name>A0A9X4H6X9_9FIRM</name>
<dbReference type="InterPro" id="IPR012854">
    <property type="entry name" value="Cu_amine_oxidase-like_N"/>
</dbReference>
<feature type="region of interest" description="Disordered" evidence="1">
    <location>
        <begin position="178"/>
        <end position="209"/>
    </location>
</feature>
<dbReference type="SUPFAM" id="SSF55383">
    <property type="entry name" value="Copper amine oxidase, domain N"/>
    <property type="match status" value="1"/>
</dbReference>
<feature type="compositionally biased region" description="Polar residues" evidence="1">
    <location>
        <begin position="333"/>
        <end position="347"/>
    </location>
</feature>
<feature type="compositionally biased region" description="Low complexity" evidence="1">
    <location>
        <begin position="178"/>
        <end position="200"/>
    </location>
</feature>
<feature type="chain" id="PRO_5040982269" evidence="2">
    <location>
        <begin position="27"/>
        <end position="386"/>
    </location>
</feature>
<accession>A0A9X4H6X9</accession>
<evidence type="ECO:0000256" key="2">
    <source>
        <dbReference type="SAM" id="SignalP"/>
    </source>
</evidence>
<feature type="signal peptide" evidence="2">
    <location>
        <begin position="1"/>
        <end position="26"/>
    </location>
</feature>
<keyword evidence="5" id="KW-1185">Reference proteome</keyword>
<proteinExistence type="predicted"/>
<gene>
    <name evidence="4" type="ORF">L7E55_13705</name>
</gene>
<protein>
    <submittedName>
        <fullName evidence="4">Stalk domain-containing protein</fullName>
    </submittedName>
</protein>
<dbReference type="RefSeq" id="WP_277444890.1">
    <property type="nucleotide sequence ID" value="NZ_JAKOAV010000030.1"/>
</dbReference>
<dbReference type="InterPro" id="IPR036582">
    <property type="entry name" value="Mao_N_sf"/>
</dbReference>
<dbReference type="Proteomes" id="UP001154312">
    <property type="component" value="Unassembled WGS sequence"/>
</dbReference>
<keyword evidence="2" id="KW-0732">Signal</keyword>
<evidence type="ECO:0000256" key="1">
    <source>
        <dbReference type="SAM" id="MobiDB-lite"/>
    </source>
</evidence>
<feature type="region of interest" description="Disordered" evidence="1">
    <location>
        <begin position="333"/>
        <end position="364"/>
    </location>
</feature>